<dbReference type="GO" id="GO:0006281">
    <property type="term" value="P:DNA repair"/>
    <property type="evidence" value="ECO:0007669"/>
    <property type="project" value="UniProtKB-KW"/>
</dbReference>
<evidence type="ECO:0000256" key="11">
    <source>
        <dbReference type="ARBA" id="ARBA00049348"/>
    </source>
</evidence>
<dbReference type="SUPFAM" id="SSF46767">
    <property type="entry name" value="Methylated DNA-protein cysteine methyltransferase, C-terminal domain"/>
    <property type="match status" value="1"/>
</dbReference>
<dbReference type="InterPro" id="IPR014048">
    <property type="entry name" value="MethylDNA_cys_MeTrfase_DNA-bd"/>
</dbReference>
<keyword evidence="6" id="KW-0808">Transferase</keyword>
<dbReference type="InterPro" id="IPR001497">
    <property type="entry name" value="MethylDNA_cys_MeTrfase_AS"/>
</dbReference>
<evidence type="ECO:0000313" key="14">
    <source>
        <dbReference type="Proteomes" id="UP000033483"/>
    </source>
</evidence>
<dbReference type="GO" id="GO:0003908">
    <property type="term" value="F:methylated-DNA-[protein]-cysteine S-methyltransferase activity"/>
    <property type="evidence" value="ECO:0007669"/>
    <property type="project" value="UniProtKB-EC"/>
</dbReference>
<evidence type="ECO:0000256" key="1">
    <source>
        <dbReference type="ARBA" id="ARBA00001286"/>
    </source>
</evidence>
<dbReference type="EC" id="2.1.1.63" evidence="3"/>
<reference evidence="13 14" key="1">
    <citation type="submission" date="2015-03" db="EMBL/GenBank/DDBJ databases">
        <authorList>
            <person name="Radwan O."/>
            <person name="Al-Naeli F.A."/>
            <person name="Rendon G.A."/>
            <person name="Fields C."/>
        </authorList>
    </citation>
    <scope>NUCLEOTIDE SEQUENCE [LARGE SCALE GENOMIC DNA]</scope>
    <source>
        <strain evidence="13">CR-DP1</strain>
    </source>
</reference>
<dbReference type="AlphaFoldDB" id="A0A0F4ZL84"/>
<sequence length="130" mass="14191">MANQLIEPTETALYEAKILASDRTPFEKQVWQLLLQIPPGSYTTYGILAAALSSSPRAVGNALRRNPFSPQVPCHRVVSTARTIGGFKGAKGEESEEIREKRGLLVREGVRFDMDGKVLGTPFEGFTVVG</sequence>
<accession>A0A0F4ZL84</accession>
<dbReference type="Gene3D" id="1.10.10.10">
    <property type="entry name" value="Winged helix-like DNA-binding domain superfamily/Winged helix DNA-binding domain"/>
    <property type="match status" value="1"/>
</dbReference>
<dbReference type="NCBIfam" id="TIGR00589">
    <property type="entry name" value="ogt"/>
    <property type="match status" value="1"/>
</dbReference>
<evidence type="ECO:0000256" key="10">
    <source>
        <dbReference type="ARBA" id="ARBA00031621"/>
    </source>
</evidence>
<dbReference type="Pfam" id="PF01035">
    <property type="entry name" value="DNA_binding_1"/>
    <property type="match status" value="1"/>
</dbReference>
<keyword evidence="14" id="KW-1185">Reference proteome</keyword>
<proteinExistence type="inferred from homology"/>
<evidence type="ECO:0000256" key="9">
    <source>
        <dbReference type="ARBA" id="ARBA00030795"/>
    </source>
</evidence>
<dbReference type="GO" id="GO:0032259">
    <property type="term" value="P:methylation"/>
    <property type="evidence" value="ECO:0007669"/>
    <property type="project" value="UniProtKB-KW"/>
</dbReference>
<organism evidence="13 14">
    <name type="scientific">Thielaviopsis punctulata</name>
    <dbReference type="NCBI Taxonomy" id="72032"/>
    <lineage>
        <taxon>Eukaryota</taxon>
        <taxon>Fungi</taxon>
        <taxon>Dikarya</taxon>
        <taxon>Ascomycota</taxon>
        <taxon>Pezizomycotina</taxon>
        <taxon>Sordariomycetes</taxon>
        <taxon>Hypocreomycetidae</taxon>
        <taxon>Microascales</taxon>
        <taxon>Ceratocystidaceae</taxon>
        <taxon>Thielaviopsis</taxon>
    </lineage>
</organism>
<evidence type="ECO:0000259" key="12">
    <source>
        <dbReference type="Pfam" id="PF01035"/>
    </source>
</evidence>
<dbReference type="Proteomes" id="UP000033483">
    <property type="component" value="Unassembled WGS sequence"/>
</dbReference>
<comment type="catalytic activity">
    <reaction evidence="11">
        <text>a 6-O-methyl-2'-deoxyguanosine in DNA + L-cysteinyl-[protein] = S-methyl-L-cysteinyl-[protein] + a 2'-deoxyguanosine in DNA</text>
        <dbReference type="Rhea" id="RHEA:24000"/>
        <dbReference type="Rhea" id="RHEA-COMP:10131"/>
        <dbReference type="Rhea" id="RHEA-COMP:10132"/>
        <dbReference type="Rhea" id="RHEA-COMP:11367"/>
        <dbReference type="Rhea" id="RHEA-COMP:11368"/>
        <dbReference type="ChEBI" id="CHEBI:29950"/>
        <dbReference type="ChEBI" id="CHEBI:82612"/>
        <dbReference type="ChEBI" id="CHEBI:85445"/>
        <dbReference type="ChEBI" id="CHEBI:85448"/>
        <dbReference type="EC" id="2.1.1.63"/>
    </reaction>
</comment>
<evidence type="ECO:0000256" key="6">
    <source>
        <dbReference type="ARBA" id="ARBA00022679"/>
    </source>
</evidence>
<keyword evidence="8" id="KW-0234">DNA repair</keyword>
<evidence type="ECO:0000313" key="13">
    <source>
        <dbReference type="EMBL" id="KKA30891.1"/>
    </source>
</evidence>
<comment type="caution">
    <text evidence="13">The sequence shown here is derived from an EMBL/GenBank/DDBJ whole genome shotgun (WGS) entry which is preliminary data.</text>
</comment>
<dbReference type="PROSITE" id="PS00374">
    <property type="entry name" value="MGMT"/>
    <property type="match status" value="1"/>
</dbReference>
<evidence type="ECO:0000256" key="5">
    <source>
        <dbReference type="ARBA" id="ARBA00022603"/>
    </source>
</evidence>
<name>A0A0F4ZL84_9PEZI</name>
<dbReference type="InterPro" id="IPR036217">
    <property type="entry name" value="MethylDNA_cys_MeTrfase_DNAb"/>
</dbReference>
<dbReference type="PANTHER" id="PTHR10815">
    <property type="entry name" value="METHYLATED-DNA--PROTEIN-CYSTEINE METHYLTRANSFERASE"/>
    <property type="match status" value="1"/>
</dbReference>
<dbReference type="PANTHER" id="PTHR10815:SF13">
    <property type="entry name" value="METHYLATED-DNA--PROTEIN-CYSTEINE METHYLTRANSFERASE"/>
    <property type="match status" value="1"/>
</dbReference>
<evidence type="ECO:0000256" key="7">
    <source>
        <dbReference type="ARBA" id="ARBA00022763"/>
    </source>
</evidence>
<evidence type="ECO:0000256" key="8">
    <source>
        <dbReference type="ARBA" id="ARBA00023204"/>
    </source>
</evidence>
<gene>
    <name evidence="13" type="ORF">TD95_004090</name>
</gene>
<feature type="domain" description="Methylated-DNA-[protein]-cysteine S-methyltransferase DNA binding" evidence="12">
    <location>
        <begin position="25"/>
        <end position="110"/>
    </location>
</feature>
<dbReference type="CDD" id="cd06445">
    <property type="entry name" value="ATase"/>
    <property type="match status" value="1"/>
</dbReference>
<evidence type="ECO:0000256" key="3">
    <source>
        <dbReference type="ARBA" id="ARBA00011918"/>
    </source>
</evidence>
<dbReference type="InterPro" id="IPR036388">
    <property type="entry name" value="WH-like_DNA-bd_sf"/>
</dbReference>
<keyword evidence="7" id="KW-0227">DNA damage</keyword>
<comment type="catalytic activity">
    <reaction evidence="1">
        <text>a 4-O-methyl-thymidine in DNA + L-cysteinyl-[protein] = a thymidine in DNA + S-methyl-L-cysteinyl-[protein]</text>
        <dbReference type="Rhea" id="RHEA:53428"/>
        <dbReference type="Rhea" id="RHEA-COMP:10131"/>
        <dbReference type="Rhea" id="RHEA-COMP:10132"/>
        <dbReference type="Rhea" id="RHEA-COMP:13555"/>
        <dbReference type="Rhea" id="RHEA-COMP:13556"/>
        <dbReference type="ChEBI" id="CHEBI:29950"/>
        <dbReference type="ChEBI" id="CHEBI:82612"/>
        <dbReference type="ChEBI" id="CHEBI:137386"/>
        <dbReference type="ChEBI" id="CHEBI:137387"/>
        <dbReference type="EC" id="2.1.1.63"/>
    </reaction>
</comment>
<comment type="similarity">
    <text evidence="2">Belongs to the MGMT family.</text>
</comment>
<keyword evidence="5" id="KW-0489">Methyltransferase</keyword>
<dbReference type="EMBL" id="LAEV01000211">
    <property type="protein sequence ID" value="KKA30891.1"/>
    <property type="molecule type" value="Genomic_DNA"/>
</dbReference>
<evidence type="ECO:0000256" key="2">
    <source>
        <dbReference type="ARBA" id="ARBA00008711"/>
    </source>
</evidence>
<evidence type="ECO:0000256" key="4">
    <source>
        <dbReference type="ARBA" id="ARBA00015377"/>
    </source>
</evidence>
<protein>
    <recommendedName>
        <fullName evidence="4">Methylated-DNA--protein-cysteine methyltransferase</fullName>
        <ecNumber evidence="3">2.1.1.63</ecNumber>
    </recommendedName>
    <alternativeName>
        <fullName evidence="9">6-O-methylguanine-DNA methyltransferase</fullName>
    </alternativeName>
    <alternativeName>
        <fullName evidence="10">O-6-methylguanine-DNA-alkyltransferase</fullName>
    </alternativeName>
</protein>
<dbReference type="OrthoDB" id="1907495at2759"/>